<dbReference type="AlphaFoldDB" id="A0AAD9MYK2"/>
<dbReference type="GO" id="GO:0061630">
    <property type="term" value="F:ubiquitin protein ligase activity"/>
    <property type="evidence" value="ECO:0007669"/>
    <property type="project" value="TreeGrafter"/>
</dbReference>
<sequence>MFRKYGLTVPFLANNSLAHHIASRTRVQHNELVDDFMFVSDEENEDEDSELSEESEEESLETEATSEVESFADEFEVVDDSDFESGDENDQNVINIQLTSPSTRYSLRERVSCSPARSFSKLSQSELERHLENERDKRLCVVCQYNPKNVLILPCKHMCMCVACAHEIATSSNHSRRICPLCRSRIDTVMDVFV</sequence>
<dbReference type="GO" id="GO:0006511">
    <property type="term" value="P:ubiquitin-dependent protein catabolic process"/>
    <property type="evidence" value="ECO:0007669"/>
    <property type="project" value="TreeGrafter"/>
</dbReference>
<evidence type="ECO:0000259" key="5">
    <source>
        <dbReference type="PROSITE" id="PS50089"/>
    </source>
</evidence>
<dbReference type="InterPro" id="IPR001841">
    <property type="entry name" value="Znf_RING"/>
</dbReference>
<dbReference type="GO" id="GO:0008270">
    <property type="term" value="F:zinc ion binding"/>
    <property type="evidence" value="ECO:0007669"/>
    <property type="project" value="UniProtKB-KW"/>
</dbReference>
<evidence type="ECO:0000256" key="2">
    <source>
        <dbReference type="ARBA" id="ARBA00022833"/>
    </source>
</evidence>
<dbReference type="GO" id="GO:0016567">
    <property type="term" value="P:protein ubiquitination"/>
    <property type="evidence" value="ECO:0007669"/>
    <property type="project" value="TreeGrafter"/>
</dbReference>
<dbReference type="Pfam" id="PF13920">
    <property type="entry name" value="zf-C3HC4_3"/>
    <property type="match status" value="1"/>
</dbReference>
<evidence type="ECO:0000256" key="4">
    <source>
        <dbReference type="SAM" id="MobiDB-lite"/>
    </source>
</evidence>
<feature type="domain" description="RING-type" evidence="5">
    <location>
        <begin position="140"/>
        <end position="183"/>
    </location>
</feature>
<evidence type="ECO:0000313" key="6">
    <source>
        <dbReference type="EMBL" id="KAK2147744.1"/>
    </source>
</evidence>
<protein>
    <recommendedName>
        <fullName evidence="5">RING-type domain-containing protein</fullName>
    </recommendedName>
</protein>
<dbReference type="PANTHER" id="PTHR22696">
    <property type="entry name" value="E3 UBIQUITIN-PROTEIN LIGASE RNF26"/>
    <property type="match status" value="1"/>
</dbReference>
<dbReference type="InterPro" id="IPR013083">
    <property type="entry name" value="Znf_RING/FYVE/PHD"/>
</dbReference>
<proteinExistence type="predicted"/>
<evidence type="ECO:0000313" key="7">
    <source>
        <dbReference type="Proteomes" id="UP001208570"/>
    </source>
</evidence>
<keyword evidence="1 3" id="KW-0479">Metal-binding</keyword>
<evidence type="ECO:0000256" key="3">
    <source>
        <dbReference type="PROSITE-ProRule" id="PRU00175"/>
    </source>
</evidence>
<dbReference type="PROSITE" id="PS50089">
    <property type="entry name" value="ZF_RING_2"/>
    <property type="match status" value="1"/>
</dbReference>
<dbReference type="PANTHER" id="PTHR22696:SF1">
    <property type="entry name" value="E3 UBIQUITIN-PROTEIN LIGASE RNF26"/>
    <property type="match status" value="1"/>
</dbReference>
<keyword evidence="2" id="KW-0862">Zinc</keyword>
<comment type="caution">
    <text evidence="6">The sequence shown here is derived from an EMBL/GenBank/DDBJ whole genome shotgun (WGS) entry which is preliminary data.</text>
</comment>
<name>A0AAD9MYK2_9ANNE</name>
<dbReference type="Gene3D" id="3.30.40.10">
    <property type="entry name" value="Zinc/RING finger domain, C3HC4 (zinc finger)"/>
    <property type="match status" value="1"/>
</dbReference>
<evidence type="ECO:0000256" key="1">
    <source>
        <dbReference type="ARBA" id="ARBA00022771"/>
    </source>
</evidence>
<dbReference type="Proteomes" id="UP001208570">
    <property type="component" value="Unassembled WGS sequence"/>
</dbReference>
<gene>
    <name evidence="6" type="ORF">LSH36_538g02060</name>
</gene>
<accession>A0AAD9MYK2</accession>
<reference evidence="6" key="1">
    <citation type="journal article" date="2023" name="Mol. Biol. Evol.">
        <title>Third-Generation Sequencing Reveals the Adaptive Role of the Epigenome in Three Deep-Sea Polychaetes.</title>
        <authorList>
            <person name="Perez M."/>
            <person name="Aroh O."/>
            <person name="Sun Y."/>
            <person name="Lan Y."/>
            <person name="Juniper S.K."/>
            <person name="Young C.R."/>
            <person name="Angers B."/>
            <person name="Qian P.Y."/>
        </authorList>
    </citation>
    <scope>NUCLEOTIDE SEQUENCE</scope>
    <source>
        <strain evidence="6">P08H-3</strain>
    </source>
</reference>
<dbReference type="SUPFAM" id="SSF57850">
    <property type="entry name" value="RING/U-box"/>
    <property type="match status" value="1"/>
</dbReference>
<keyword evidence="1 3" id="KW-0863">Zinc-finger</keyword>
<feature type="region of interest" description="Disordered" evidence="4">
    <location>
        <begin position="41"/>
        <end position="67"/>
    </location>
</feature>
<dbReference type="EMBL" id="JAODUP010000538">
    <property type="protein sequence ID" value="KAK2147744.1"/>
    <property type="molecule type" value="Genomic_DNA"/>
</dbReference>
<keyword evidence="7" id="KW-1185">Reference proteome</keyword>
<organism evidence="6 7">
    <name type="scientific">Paralvinella palmiformis</name>
    <dbReference type="NCBI Taxonomy" id="53620"/>
    <lineage>
        <taxon>Eukaryota</taxon>
        <taxon>Metazoa</taxon>
        <taxon>Spiralia</taxon>
        <taxon>Lophotrochozoa</taxon>
        <taxon>Annelida</taxon>
        <taxon>Polychaeta</taxon>
        <taxon>Sedentaria</taxon>
        <taxon>Canalipalpata</taxon>
        <taxon>Terebellida</taxon>
        <taxon>Terebelliformia</taxon>
        <taxon>Alvinellidae</taxon>
        <taxon>Paralvinella</taxon>
    </lineage>
</organism>